<evidence type="ECO:0000259" key="20">
    <source>
        <dbReference type="PROSITE" id="PS50011"/>
    </source>
</evidence>
<evidence type="ECO:0000256" key="12">
    <source>
        <dbReference type="ARBA" id="ARBA00022989"/>
    </source>
</evidence>
<keyword evidence="8" id="KW-0677">Repeat</keyword>
<dbReference type="PROSITE" id="PS00108">
    <property type="entry name" value="PROTEIN_KINASE_ST"/>
    <property type="match status" value="1"/>
</dbReference>
<keyword evidence="5" id="KW-0808">Transferase</keyword>
<evidence type="ECO:0000256" key="9">
    <source>
        <dbReference type="ARBA" id="ARBA00022741"/>
    </source>
</evidence>
<evidence type="ECO:0000256" key="7">
    <source>
        <dbReference type="ARBA" id="ARBA00022729"/>
    </source>
</evidence>
<protein>
    <recommendedName>
        <fullName evidence="2">non-specific serine/threonine protein kinase</fullName>
        <ecNumber evidence="2">2.7.11.1</ecNumber>
    </recommendedName>
</protein>
<dbReference type="GeneID" id="104717279"/>
<evidence type="ECO:0000256" key="10">
    <source>
        <dbReference type="ARBA" id="ARBA00022777"/>
    </source>
</evidence>
<evidence type="ECO:0000256" key="6">
    <source>
        <dbReference type="ARBA" id="ARBA00022692"/>
    </source>
</evidence>
<dbReference type="InterPro" id="IPR001245">
    <property type="entry name" value="Ser-Thr/Tyr_kinase_cat_dom"/>
</dbReference>
<evidence type="ECO:0000256" key="2">
    <source>
        <dbReference type="ARBA" id="ARBA00012513"/>
    </source>
</evidence>
<reference evidence="22" key="2">
    <citation type="submission" date="2025-08" db="UniProtKB">
        <authorList>
            <consortium name="RefSeq"/>
        </authorList>
    </citation>
    <scope>IDENTIFICATION</scope>
    <source>
        <tissue evidence="22">Leaf</tissue>
    </source>
</reference>
<dbReference type="EC" id="2.7.11.1" evidence="2"/>
<dbReference type="CDD" id="cd14066">
    <property type="entry name" value="STKc_IRAK"/>
    <property type="match status" value="1"/>
</dbReference>
<evidence type="ECO:0000256" key="3">
    <source>
        <dbReference type="ARBA" id="ARBA00022527"/>
    </source>
</evidence>
<organism evidence="21 22">
    <name type="scientific">Camelina sativa</name>
    <name type="common">False flax</name>
    <name type="synonym">Myagrum sativum</name>
    <dbReference type="NCBI Taxonomy" id="90675"/>
    <lineage>
        <taxon>Eukaryota</taxon>
        <taxon>Viridiplantae</taxon>
        <taxon>Streptophyta</taxon>
        <taxon>Embryophyta</taxon>
        <taxon>Tracheophyta</taxon>
        <taxon>Spermatophyta</taxon>
        <taxon>Magnoliopsida</taxon>
        <taxon>eudicotyledons</taxon>
        <taxon>Gunneridae</taxon>
        <taxon>Pentapetalae</taxon>
        <taxon>rosids</taxon>
        <taxon>malvids</taxon>
        <taxon>Brassicales</taxon>
        <taxon>Brassicaceae</taxon>
        <taxon>Camelineae</taxon>
        <taxon>Camelina</taxon>
    </lineage>
</organism>
<evidence type="ECO:0000256" key="18">
    <source>
        <dbReference type="SAM" id="Phobius"/>
    </source>
</evidence>
<evidence type="ECO:0000256" key="15">
    <source>
        <dbReference type="ARBA" id="ARBA00048679"/>
    </source>
</evidence>
<keyword evidence="12 18" id="KW-1133">Transmembrane helix</keyword>
<accession>A0ABM0TY57</accession>
<evidence type="ECO:0000313" key="21">
    <source>
        <dbReference type="Proteomes" id="UP000694864"/>
    </source>
</evidence>
<feature type="chain" id="PRO_5047398418" description="non-specific serine/threonine protein kinase" evidence="19">
    <location>
        <begin position="23"/>
        <end position="905"/>
    </location>
</feature>
<keyword evidence="3" id="KW-0723">Serine/threonine-protein kinase</keyword>
<evidence type="ECO:0000256" key="8">
    <source>
        <dbReference type="ARBA" id="ARBA00022737"/>
    </source>
</evidence>
<dbReference type="PANTHER" id="PTHR45631:SF77">
    <property type="entry name" value="PROTEIN KINASE DOMAIN-CONTAINING PROTEIN"/>
    <property type="match status" value="1"/>
</dbReference>
<sequence length="905" mass="100564">MEAHSVFLILFGVIATAIVVDGQGQAGFISIDCGAPPNINYVDTDTGISYTWDAPFINAGVNVNVSEEYGYPANPVLPFPLADVRSFPQGNRNCYSLTPSDGKGNLYLIRASFMYGNYDGKKALPEFDLYVNVNFWTSVKFRNASENVVKEILSFAESDTVYVCLVNKGKGTPFISALELRPMNSSIYGTEFGRNVSLVLYRRWDTGYLNGTGRYQKDTYDRIWSPYSPVSWNSTLTTGYIDIFQSGYRPPDEVIKTAASPKSDDEPLELSWTSGDPDTRFYAYLYFAELENLKRNESRKIKIFWNGSPVSGAFNPSSEYSMTVSNSRAFTGKDHWISVQKTADSTRPPILNAIEIFTAQSLDEFSTTVEDVHAIESIRSTYKVSKVWSGDPCSPRLYPWESIGCSYNNSNYQIKSLNLSSSGLNGPIAFAFRNLSHLESLDLSNNNLRGNVPEFLADLQHLKFLNLKGNNLTGFIPRALRKRSTTNGLALSVDEQNICHSRSCRAGNNIVVPLVVSSLVVTLIIAVAIIFILRRGKQIRAYSGPLLPSGKRRFTYSEVSSITNNFNKVIGKGGFGIVYLGSLEDGTEIAVKMINDSSFGKTKGSSSSSSQVSKEFQVEAELLLTVHHRNLASFVGYCDDGRSMALIYEYMANGNLQDYLSSENAEDLSWEKRLHIAIDSAQGLEYLHHGCRPPIVHRDVKTANILLNDNLEAKIADFGLSKVFPEDDLSHVVTAVMGTPGYVDPEYYNTFKLNEKSDVYSFGIVLLELITGQRSIMKTEDGDKMNVVHYVEPFLETGDIDSVVDPRLHGDFSSNSAWKFVEVAMSCVRDRGTKRPTTNQIVSDLKQCLAAELAREPQSHHKKEVVNEKQTKSPIRKDSSDEYNSTSGSVSLTYGDYSTFGPTAR</sequence>
<evidence type="ECO:0000256" key="16">
    <source>
        <dbReference type="PROSITE-ProRule" id="PRU10141"/>
    </source>
</evidence>
<dbReference type="InterPro" id="IPR024788">
    <property type="entry name" value="Malectin-like_Carb-bd_dom"/>
</dbReference>
<feature type="signal peptide" evidence="19">
    <location>
        <begin position="1"/>
        <end position="22"/>
    </location>
</feature>
<evidence type="ECO:0000313" key="22">
    <source>
        <dbReference type="RefSeq" id="XP_010433127.1"/>
    </source>
</evidence>
<feature type="compositionally biased region" description="Polar residues" evidence="17">
    <location>
        <begin position="882"/>
        <end position="892"/>
    </location>
</feature>
<gene>
    <name evidence="22" type="primary">LOC104717279</name>
</gene>
<dbReference type="SUPFAM" id="SSF52058">
    <property type="entry name" value="L domain-like"/>
    <property type="match status" value="1"/>
</dbReference>
<evidence type="ECO:0000256" key="1">
    <source>
        <dbReference type="ARBA" id="ARBA00004167"/>
    </source>
</evidence>
<dbReference type="PROSITE" id="PS50011">
    <property type="entry name" value="PROTEIN_KINASE_DOM"/>
    <property type="match status" value="1"/>
</dbReference>
<dbReference type="Pfam" id="PF07714">
    <property type="entry name" value="PK_Tyr_Ser-Thr"/>
    <property type="match status" value="1"/>
</dbReference>
<dbReference type="SUPFAM" id="SSF56112">
    <property type="entry name" value="Protein kinase-like (PK-like)"/>
    <property type="match status" value="1"/>
</dbReference>
<dbReference type="InterPro" id="IPR032675">
    <property type="entry name" value="LRR_dom_sf"/>
</dbReference>
<dbReference type="InterPro" id="IPR017441">
    <property type="entry name" value="Protein_kinase_ATP_BS"/>
</dbReference>
<keyword evidence="10" id="KW-0418">Kinase</keyword>
<dbReference type="Gene3D" id="3.30.200.20">
    <property type="entry name" value="Phosphorylase Kinase, domain 1"/>
    <property type="match status" value="1"/>
</dbReference>
<comment type="catalytic activity">
    <reaction evidence="15">
        <text>L-seryl-[protein] + ATP = O-phospho-L-seryl-[protein] + ADP + H(+)</text>
        <dbReference type="Rhea" id="RHEA:17989"/>
        <dbReference type="Rhea" id="RHEA-COMP:9863"/>
        <dbReference type="Rhea" id="RHEA-COMP:11604"/>
        <dbReference type="ChEBI" id="CHEBI:15378"/>
        <dbReference type="ChEBI" id="CHEBI:29999"/>
        <dbReference type="ChEBI" id="CHEBI:30616"/>
        <dbReference type="ChEBI" id="CHEBI:83421"/>
        <dbReference type="ChEBI" id="CHEBI:456216"/>
        <dbReference type="EC" id="2.7.11.1"/>
    </reaction>
</comment>
<dbReference type="Pfam" id="PF12819">
    <property type="entry name" value="Malectin_like"/>
    <property type="match status" value="1"/>
</dbReference>
<dbReference type="Gene3D" id="1.10.510.10">
    <property type="entry name" value="Transferase(Phosphotransferase) domain 1"/>
    <property type="match status" value="1"/>
</dbReference>
<feature type="domain" description="Protein kinase" evidence="20">
    <location>
        <begin position="564"/>
        <end position="849"/>
    </location>
</feature>
<name>A0ABM0TY57_CAMSA</name>
<dbReference type="InterPro" id="IPR001611">
    <property type="entry name" value="Leu-rich_rpt"/>
</dbReference>
<dbReference type="PROSITE" id="PS00107">
    <property type="entry name" value="PROTEIN_KINASE_ATP"/>
    <property type="match status" value="1"/>
</dbReference>
<dbReference type="PANTHER" id="PTHR45631">
    <property type="entry name" value="OS07G0107800 PROTEIN-RELATED"/>
    <property type="match status" value="1"/>
</dbReference>
<dbReference type="SMART" id="SM00220">
    <property type="entry name" value="S_TKc"/>
    <property type="match status" value="1"/>
</dbReference>
<evidence type="ECO:0000256" key="13">
    <source>
        <dbReference type="ARBA" id="ARBA00023136"/>
    </source>
</evidence>
<keyword evidence="9 16" id="KW-0547">Nucleotide-binding</keyword>
<evidence type="ECO:0000256" key="4">
    <source>
        <dbReference type="ARBA" id="ARBA00022614"/>
    </source>
</evidence>
<dbReference type="Proteomes" id="UP000694864">
    <property type="component" value="Chromosome 10"/>
</dbReference>
<keyword evidence="11 16" id="KW-0067">ATP-binding</keyword>
<evidence type="ECO:0000256" key="17">
    <source>
        <dbReference type="SAM" id="MobiDB-lite"/>
    </source>
</evidence>
<evidence type="ECO:0000256" key="19">
    <source>
        <dbReference type="SAM" id="SignalP"/>
    </source>
</evidence>
<keyword evidence="6 18" id="KW-0812">Transmembrane</keyword>
<keyword evidence="13 18" id="KW-0472">Membrane</keyword>
<keyword evidence="4" id="KW-0433">Leucine-rich repeat</keyword>
<keyword evidence="21" id="KW-1185">Reference proteome</keyword>
<comment type="subcellular location">
    <subcellularLocation>
        <location evidence="1">Membrane</location>
        <topology evidence="1">Single-pass membrane protein</topology>
    </subcellularLocation>
</comment>
<evidence type="ECO:0000256" key="5">
    <source>
        <dbReference type="ARBA" id="ARBA00022679"/>
    </source>
</evidence>
<dbReference type="RefSeq" id="XP_010433127.1">
    <property type="nucleotide sequence ID" value="XM_010434825.1"/>
</dbReference>
<dbReference type="InterPro" id="IPR000719">
    <property type="entry name" value="Prot_kinase_dom"/>
</dbReference>
<reference evidence="21" key="1">
    <citation type="journal article" date="2014" name="Nat. Commun.">
        <title>The emerging biofuel crop Camelina sativa retains a highly undifferentiated hexaploid genome structure.</title>
        <authorList>
            <person name="Kagale S."/>
            <person name="Koh C."/>
            <person name="Nixon J."/>
            <person name="Bollina V."/>
            <person name="Clarke W.E."/>
            <person name="Tuteja R."/>
            <person name="Spillane C."/>
            <person name="Robinson S.J."/>
            <person name="Links M.G."/>
            <person name="Clarke C."/>
            <person name="Higgins E.E."/>
            <person name="Huebert T."/>
            <person name="Sharpe A.G."/>
            <person name="Parkin I.A."/>
        </authorList>
    </citation>
    <scope>NUCLEOTIDE SEQUENCE [LARGE SCALE GENOMIC DNA]</scope>
    <source>
        <strain evidence="21">cv. DH55</strain>
    </source>
</reference>
<dbReference type="Gene3D" id="3.80.10.10">
    <property type="entry name" value="Ribonuclease Inhibitor"/>
    <property type="match status" value="1"/>
</dbReference>
<evidence type="ECO:0000256" key="11">
    <source>
        <dbReference type="ARBA" id="ARBA00022840"/>
    </source>
</evidence>
<proteinExistence type="predicted"/>
<comment type="catalytic activity">
    <reaction evidence="14">
        <text>L-threonyl-[protein] + ATP = O-phospho-L-threonyl-[protein] + ADP + H(+)</text>
        <dbReference type="Rhea" id="RHEA:46608"/>
        <dbReference type="Rhea" id="RHEA-COMP:11060"/>
        <dbReference type="Rhea" id="RHEA-COMP:11605"/>
        <dbReference type="ChEBI" id="CHEBI:15378"/>
        <dbReference type="ChEBI" id="CHEBI:30013"/>
        <dbReference type="ChEBI" id="CHEBI:30616"/>
        <dbReference type="ChEBI" id="CHEBI:61977"/>
        <dbReference type="ChEBI" id="CHEBI:456216"/>
        <dbReference type="EC" id="2.7.11.1"/>
    </reaction>
</comment>
<dbReference type="InterPro" id="IPR008271">
    <property type="entry name" value="Ser/Thr_kinase_AS"/>
</dbReference>
<feature type="compositionally biased region" description="Basic and acidic residues" evidence="17">
    <location>
        <begin position="855"/>
        <end position="880"/>
    </location>
</feature>
<keyword evidence="7 19" id="KW-0732">Signal</keyword>
<dbReference type="InterPro" id="IPR011009">
    <property type="entry name" value="Kinase-like_dom_sf"/>
</dbReference>
<dbReference type="Pfam" id="PF13855">
    <property type="entry name" value="LRR_8"/>
    <property type="match status" value="1"/>
</dbReference>
<feature type="binding site" evidence="16">
    <location>
        <position position="592"/>
    </location>
    <ligand>
        <name>ATP</name>
        <dbReference type="ChEBI" id="CHEBI:30616"/>
    </ligand>
</feature>
<feature type="region of interest" description="Disordered" evidence="17">
    <location>
        <begin position="855"/>
        <end position="905"/>
    </location>
</feature>
<evidence type="ECO:0000256" key="14">
    <source>
        <dbReference type="ARBA" id="ARBA00047899"/>
    </source>
</evidence>
<feature type="transmembrane region" description="Helical" evidence="18">
    <location>
        <begin position="510"/>
        <end position="533"/>
    </location>
</feature>